<feature type="region of interest" description="Disordered" evidence="1">
    <location>
        <begin position="106"/>
        <end position="157"/>
    </location>
</feature>
<name>A0ABP9YIN4_9FUNG</name>
<protein>
    <submittedName>
        <fullName evidence="2">Uncharacterized protein</fullName>
    </submittedName>
</protein>
<feature type="compositionally biased region" description="Acidic residues" evidence="1">
    <location>
        <begin position="106"/>
        <end position="115"/>
    </location>
</feature>
<feature type="compositionally biased region" description="Acidic residues" evidence="1">
    <location>
        <begin position="124"/>
        <end position="135"/>
    </location>
</feature>
<proteinExistence type="predicted"/>
<evidence type="ECO:0000313" key="3">
    <source>
        <dbReference type="Proteomes" id="UP001473302"/>
    </source>
</evidence>
<feature type="compositionally biased region" description="Polar residues" evidence="1">
    <location>
        <begin position="148"/>
        <end position="157"/>
    </location>
</feature>
<gene>
    <name evidence="2" type="ORF">MFLAVUS_000061</name>
</gene>
<sequence>MGRLSNRKEALMKNLRNVDTIPVNNPLKLSRKGQAIFSSYTLSNVSVLCDGCGRAFIGMQGLNIRLGCGTRCIGVQNTNQLVAGPQEQPEIQQDQDDDIFYTSEDTEPFEWDDSDNVYHTPENEPNEQDELDNNDNDGGQQVEGGGSRNRTLTSPENNVVAIQRQNVNKTTTDDIRREIFKKQNFDVNYSSDLSEDFDWIRHSVYTMLRFQECVSLSSDRIGHDDYIEYGASEAGKLYQGEEGTKRLEEGSKKLPKYLKDMLDHLLLIKNDGSNMQTTGFIHSGLESFFMTADRPVKYTKRISKSREIHISNDILGFGSTVLPALYSAWIAKEIIKNVKDSLHEPAESSNIEDSSWLDSYWNEDRSNTIMPEISNSINVHEKKKYQKMN</sequence>
<keyword evidence="3" id="KW-1185">Reference proteome</keyword>
<evidence type="ECO:0000256" key="1">
    <source>
        <dbReference type="SAM" id="MobiDB-lite"/>
    </source>
</evidence>
<dbReference type="Proteomes" id="UP001473302">
    <property type="component" value="Unassembled WGS sequence"/>
</dbReference>
<reference evidence="2 3" key="1">
    <citation type="submission" date="2024-04" db="EMBL/GenBank/DDBJ databases">
        <title>genome sequences of Mucor flavus KT1a and Helicostylum pulchrum KT1b strains isolated from the surface of a dry-aged beef.</title>
        <authorList>
            <person name="Toyotome T."/>
            <person name="Hosono M."/>
            <person name="Torimaru M."/>
            <person name="Fukuda K."/>
            <person name="Mikami N."/>
        </authorList>
    </citation>
    <scope>NUCLEOTIDE SEQUENCE [LARGE SCALE GENOMIC DNA]</scope>
    <source>
        <strain evidence="2 3">KT1a</strain>
    </source>
</reference>
<dbReference type="EMBL" id="BAABUK010000002">
    <property type="protein sequence ID" value="GAA5806713.1"/>
    <property type="molecule type" value="Genomic_DNA"/>
</dbReference>
<evidence type="ECO:0000313" key="2">
    <source>
        <dbReference type="EMBL" id="GAA5806713.1"/>
    </source>
</evidence>
<accession>A0ABP9YIN4</accession>
<comment type="caution">
    <text evidence="2">The sequence shown here is derived from an EMBL/GenBank/DDBJ whole genome shotgun (WGS) entry which is preliminary data.</text>
</comment>
<organism evidence="2 3">
    <name type="scientific">Mucor flavus</name>
    <dbReference type="NCBI Taxonomy" id="439312"/>
    <lineage>
        <taxon>Eukaryota</taxon>
        <taxon>Fungi</taxon>
        <taxon>Fungi incertae sedis</taxon>
        <taxon>Mucoromycota</taxon>
        <taxon>Mucoromycotina</taxon>
        <taxon>Mucoromycetes</taxon>
        <taxon>Mucorales</taxon>
        <taxon>Mucorineae</taxon>
        <taxon>Mucoraceae</taxon>
        <taxon>Mucor</taxon>
    </lineage>
</organism>